<evidence type="ECO:0000256" key="2">
    <source>
        <dbReference type="ARBA" id="ARBA00023242"/>
    </source>
</evidence>
<evidence type="ECO:0000256" key="3">
    <source>
        <dbReference type="SAM" id="MobiDB-lite"/>
    </source>
</evidence>
<dbReference type="GO" id="GO:0006272">
    <property type="term" value="P:leading strand elongation"/>
    <property type="evidence" value="ECO:0007669"/>
    <property type="project" value="TreeGrafter"/>
</dbReference>
<organism evidence="5 6">
    <name type="scientific">Chlamydomonas eustigma</name>
    <dbReference type="NCBI Taxonomy" id="1157962"/>
    <lineage>
        <taxon>Eukaryota</taxon>
        <taxon>Viridiplantae</taxon>
        <taxon>Chlorophyta</taxon>
        <taxon>core chlorophytes</taxon>
        <taxon>Chlorophyceae</taxon>
        <taxon>CS clade</taxon>
        <taxon>Chlamydomonadales</taxon>
        <taxon>Chlamydomonadaceae</taxon>
        <taxon>Chlamydomonas</taxon>
    </lineage>
</organism>
<dbReference type="Gene3D" id="1.10.20.10">
    <property type="entry name" value="Histone, subunit A"/>
    <property type="match status" value="1"/>
</dbReference>
<dbReference type="InterPro" id="IPR051377">
    <property type="entry name" value="DNA_Pol-Epsilon_Subunit"/>
</dbReference>
<dbReference type="InterPro" id="IPR003958">
    <property type="entry name" value="CBFA_NFYB_domain"/>
</dbReference>
<dbReference type="SUPFAM" id="SSF47113">
    <property type="entry name" value="Histone-fold"/>
    <property type="match status" value="1"/>
</dbReference>
<dbReference type="InterPro" id="IPR009072">
    <property type="entry name" value="Histone-fold"/>
</dbReference>
<dbReference type="OrthoDB" id="1707486at2759"/>
<dbReference type="GO" id="GO:0008622">
    <property type="term" value="C:epsilon DNA polymerase complex"/>
    <property type="evidence" value="ECO:0007669"/>
    <property type="project" value="TreeGrafter"/>
</dbReference>
<dbReference type="GO" id="GO:0046982">
    <property type="term" value="F:protein heterodimerization activity"/>
    <property type="evidence" value="ECO:0007669"/>
    <property type="project" value="InterPro"/>
</dbReference>
<gene>
    <name evidence="5" type="ORF">CEUSTIGMA_g4609.t1</name>
</gene>
<dbReference type="PANTHER" id="PTHR46172:SF1">
    <property type="entry name" value="DNA POLYMERASE EPSILON SUBUNIT 3"/>
    <property type="match status" value="1"/>
</dbReference>
<comment type="caution">
    <text evidence="5">The sequence shown here is derived from an EMBL/GenBank/DDBJ whole genome shotgun (WGS) entry which is preliminary data.</text>
</comment>
<dbReference type="EMBL" id="BEGY01000022">
    <property type="protein sequence ID" value="GAX77164.1"/>
    <property type="molecule type" value="Genomic_DNA"/>
</dbReference>
<dbReference type="GO" id="GO:0031507">
    <property type="term" value="P:heterochromatin formation"/>
    <property type="evidence" value="ECO:0007669"/>
    <property type="project" value="TreeGrafter"/>
</dbReference>
<proteinExistence type="predicted"/>
<dbReference type="AlphaFoldDB" id="A0A250X237"/>
<keyword evidence="6" id="KW-1185">Reference proteome</keyword>
<dbReference type="Proteomes" id="UP000232323">
    <property type="component" value="Unassembled WGS sequence"/>
</dbReference>
<reference evidence="5 6" key="1">
    <citation type="submission" date="2017-08" db="EMBL/GenBank/DDBJ databases">
        <title>Acidophilic green algal genome provides insights into adaptation to an acidic environment.</title>
        <authorList>
            <person name="Hirooka S."/>
            <person name="Hirose Y."/>
            <person name="Kanesaki Y."/>
            <person name="Higuchi S."/>
            <person name="Fujiwara T."/>
            <person name="Onuma R."/>
            <person name="Era A."/>
            <person name="Ohbayashi R."/>
            <person name="Uzuka A."/>
            <person name="Nozaki H."/>
            <person name="Yoshikawa H."/>
            <person name="Miyagishima S.Y."/>
        </authorList>
    </citation>
    <scope>NUCLEOTIDE SEQUENCE [LARGE SCALE GENOMIC DNA]</scope>
    <source>
        <strain evidence="5 6">NIES-2499</strain>
    </source>
</reference>
<name>A0A250X237_9CHLO</name>
<feature type="domain" description="Transcription factor CBF/NF-Y/archaeal histone" evidence="4">
    <location>
        <begin position="4"/>
        <end position="73"/>
    </location>
</feature>
<evidence type="ECO:0000256" key="1">
    <source>
        <dbReference type="ARBA" id="ARBA00004123"/>
    </source>
</evidence>
<sequence>MDSELPKAHIKRIISCQLQCGPNEKGLAISKDGLTAFSESSKIFISYITSTANEICKESKRQTISAEDVIKAVEELEFSDLVPPLRDYLETYKKWSKDRNAKRSEALKASKKRKSEASAAETIEAGEHAGVCTEDNKNVQLDCIAAVEHDNDLEAPEAAGIKDVTDKPATLDPPQSDLAAASHLMEA</sequence>
<keyword evidence="2" id="KW-0539">Nucleus</keyword>
<evidence type="ECO:0000313" key="6">
    <source>
        <dbReference type="Proteomes" id="UP000232323"/>
    </source>
</evidence>
<dbReference type="GO" id="GO:0008623">
    <property type="term" value="C:CHRAC"/>
    <property type="evidence" value="ECO:0007669"/>
    <property type="project" value="TreeGrafter"/>
</dbReference>
<dbReference type="Pfam" id="PF00808">
    <property type="entry name" value="CBFD_NFYB_HMF"/>
    <property type="match status" value="1"/>
</dbReference>
<dbReference type="STRING" id="1157962.A0A250X237"/>
<comment type="subcellular location">
    <subcellularLocation>
        <location evidence="1">Nucleus</location>
    </subcellularLocation>
</comment>
<dbReference type="GO" id="GO:0031490">
    <property type="term" value="F:chromatin DNA binding"/>
    <property type="evidence" value="ECO:0007669"/>
    <property type="project" value="TreeGrafter"/>
</dbReference>
<dbReference type="GO" id="GO:0006974">
    <property type="term" value="P:DNA damage response"/>
    <property type="evidence" value="ECO:0007669"/>
    <property type="project" value="TreeGrafter"/>
</dbReference>
<feature type="region of interest" description="Disordered" evidence="3">
    <location>
        <begin position="154"/>
        <end position="187"/>
    </location>
</feature>
<accession>A0A250X237</accession>
<evidence type="ECO:0000259" key="4">
    <source>
        <dbReference type="Pfam" id="PF00808"/>
    </source>
</evidence>
<protein>
    <recommendedName>
        <fullName evidence="4">Transcription factor CBF/NF-Y/archaeal histone domain-containing protein</fullName>
    </recommendedName>
</protein>
<dbReference type="PANTHER" id="PTHR46172">
    <property type="entry name" value="DNA POLYMERASE EPSILON SUBUNIT 3"/>
    <property type="match status" value="1"/>
</dbReference>
<dbReference type="CDD" id="cd22928">
    <property type="entry name" value="HFD_POLE3_DPB4"/>
    <property type="match status" value="1"/>
</dbReference>
<evidence type="ECO:0000313" key="5">
    <source>
        <dbReference type="EMBL" id="GAX77164.1"/>
    </source>
</evidence>